<accession>A0A7Z2ZJW9</accession>
<keyword evidence="1" id="KW-0805">Transcription regulation</keyword>
<sequence>MKLDRLLGIIILLNNRRMIQAKELADHFEVSVRTIYRDIDLINQAGIPIVSYQGAGGGIGLSEGYRIDRNVLTNNELVAIVTALQSVLTTYDNPNHKVLLEKMQSIVPEAETEQFQIRTQQFIVDLSPWGRQGHLEDKLAKLKRAVEEGREVGFVYCDAQGEVSDRTIEPYTLVLKKQTWYLYAYCLDRQQFRLFKLFRMKDVVVRERFFVKKNISLDQIPWNKDWASNANAIALRLRFHRKARHLAEEWFGVEALVAEKANEASQEGEEAEEKYVVTAHFPEDRWLYGFILGFGQDVEVLEPEHIRNTVQEIARNIAKIYDPLT</sequence>
<dbReference type="Pfam" id="PF13280">
    <property type="entry name" value="WYL"/>
    <property type="match status" value="1"/>
</dbReference>
<reference evidence="4 5" key="1">
    <citation type="submission" date="2020-04" db="EMBL/GenBank/DDBJ databases">
        <title>Genome sequencing of novel species.</title>
        <authorList>
            <person name="Heo J."/>
            <person name="Kim S.-J."/>
            <person name="Kim J.-S."/>
            <person name="Hong S.-B."/>
            <person name="Kwon S.-W."/>
        </authorList>
    </citation>
    <scope>NUCLEOTIDE SEQUENCE [LARGE SCALE GENOMIC DNA]</scope>
    <source>
        <strain evidence="4 5">MFER-1</strain>
    </source>
</reference>
<dbReference type="InterPro" id="IPR036390">
    <property type="entry name" value="WH_DNA-bd_sf"/>
</dbReference>
<dbReference type="InterPro" id="IPR051534">
    <property type="entry name" value="CBASS_pafABC_assoc_protein"/>
</dbReference>
<dbReference type="EMBL" id="CP051680">
    <property type="protein sequence ID" value="QJD82220.1"/>
    <property type="molecule type" value="Genomic_DNA"/>
</dbReference>
<evidence type="ECO:0000256" key="1">
    <source>
        <dbReference type="ARBA" id="ARBA00023015"/>
    </source>
</evidence>
<evidence type="ECO:0000256" key="2">
    <source>
        <dbReference type="ARBA" id="ARBA00023163"/>
    </source>
</evidence>
<dbReference type="AlphaFoldDB" id="A0A7Z2ZJW9"/>
<gene>
    <name evidence="4" type="ORF">HH215_02845</name>
</gene>
<protein>
    <submittedName>
        <fullName evidence="4">YafY family transcriptional regulator</fullName>
    </submittedName>
</protein>
<evidence type="ECO:0000313" key="5">
    <source>
        <dbReference type="Proteomes" id="UP000502248"/>
    </source>
</evidence>
<dbReference type="RefSeq" id="WP_169278522.1">
    <property type="nucleotide sequence ID" value="NZ_CP051680.1"/>
</dbReference>
<feature type="domain" description="HTH deoR-type" evidence="3">
    <location>
        <begin position="2"/>
        <end position="57"/>
    </location>
</feature>
<dbReference type="InterPro" id="IPR036388">
    <property type="entry name" value="WH-like_DNA-bd_sf"/>
</dbReference>
<keyword evidence="5" id="KW-1185">Reference proteome</keyword>
<dbReference type="SUPFAM" id="SSF46785">
    <property type="entry name" value="Winged helix' DNA-binding domain"/>
    <property type="match status" value="1"/>
</dbReference>
<dbReference type="GO" id="GO:0003700">
    <property type="term" value="F:DNA-binding transcription factor activity"/>
    <property type="evidence" value="ECO:0007669"/>
    <property type="project" value="InterPro"/>
</dbReference>
<dbReference type="PANTHER" id="PTHR34580:SF8">
    <property type="entry name" value="WYL DOMAIN-CONTAINING PROTEIN"/>
    <property type="match status" value="1"/>
</dbReference>
<dbReference type="PROSITE" id="PS51000">
    <property type="entry name" value="HTH_DEOR_2"/>
    <property type="match status" value="1"/>
</dbReference>
<name>A0A7Z2ZJW9_9BACL</name>
<dbReference type="InterPro" id="IPR057727">
    <property type="entry name" value="WCX_dom"/>
</dbReference>
<keyword evidence="2" id="KW-0804">Transcription</keyword>
<dbReference type="Pfam" id="PF08279">
    <property type="entry name" value="HTH_11"/>
    <property type="match status" value="1"/>
</dbReference>
<dbReference type="PANTHER" id="PTHR34580">
    <property type="match status" value="1"/>
</dbReference>
<dbReference type="InterPro" id="IPR028349">
    <property type="entry name" value="PafC-like"/>
</dbReference>
<dbReference type="InterPro" id="IPR001034">
    <property type="entry name" value="DeoR_HTH"/>
</dbReference>
<dbReference type="InterPro" id="IPR026881">
    <property type="entry name" value="WYL_dom"/>
</dbReference>
<dbReference type="KEGG" id="cheb:HH215_02845"/>
<dbReference type="InterPro" id="IPR013196">
    <property type="entry name" value="HTH_11"/>
</dbReference>
<dbReference type="PROSITE" id="PS52050">
    <property type="entry name" value="WYL"/>
    <property type="match status" value="1"/>
</dbReference>
<dbReference type="Gene3D" id="1.10.10.10">
    <property type="entry name" value="Winged helix-like DNA-binding domain superfamily/Winged helix DNA-binding domain"/>
    <property type="match status" value="1"/>
</dbReference>
<organism evidence="4 5">
    <name type="scientific">Cohnella herbarum</name>
    <dbReference type="NCBI Taxonomy" id="2728023"/>
    <lineage>
        <taxon>Bacteria</taxon>
        <taxon>Bacillati</taxon>
        <taxon>Bacillota</taxon>
        <taxon>Bacilli</taxon>
        <taxon>Bacillales</taxon>
        <taxon>Paenibacillaceae</taxon>
        <taxon>Cohnella</taxon>
    </lineage>
</organism>
<proteinExistence type="predicted"/>
<dbReference type="Proteomes" id="UP000502248">
    <property type="component" value="Chromosome"/>
</dbReference>
<dbReference type="Pfam" id="PF25583">
    <property type="entry name" value="WCX"/>
    <property type="match status" value="1"/>
</dbReference>
<dbReference type="PIRSF" id="PIRSF016838">
    <property type="entry name" value="PafC"/>
    <property type="match status" value="1"/>
</dbReference>
<evidence type="ECO:0000259" key="3">
    <source>
        <dbReference type="PROSITE" id="PS51000"/>
    </source>
</evidence>
<evidence type="ECO:0000313" key="4">
    <source>
        <dbReference type="EMBL" id="QJD82220.1"/>
    </source>
</evidence>